<evidence type="ECO:0000313" key="2">
    <source>
        <dbReference type="Proteomes" id="UP000548582"/>
    </source>
</evidence>
<accession>A0A848EGC0</accession>
<dbReference type="AlphaFoldDB" id="A0A848EGC0"/>
<protein>
    <recommendedName>
        <fullName evidence="3">Phytanoyl-CoA dioxygenase family protein</fullName>
    </recommendedName>
</protein>
<reference evidence="1 2" key="1">
    <citation type="submission" date="2020-03" db="EMBL/GenBank/DDBJ databases">
        <authorList>
            <person name="Sun Q."/>
        </authorList>
    </citation>
    <scope>NUCLEOTIDE SEQUENCE [LARGE SCALE GENOMIC DNA]</scope>
    <source>
        <strain evidence="1 2">JC162</strain>
    </source>
</reference>
<proteinExistence type="predicted"/>
<dbReference type="Proteomes" id="UP000548582">
    <property type="component" value="Unassembled WGS sequence"/>
</dbReference>
<sequence>MASVHVDPAMTDAERREALYAGDIIILSPTPASAEMTRLAQQMLAEVFAPHDPRTIHRHLSAEDVAAVLAKVKPRFIHHPDCKRLIPAIMAEHGVDLDSLYFDVPRLRSAYPSDFLSSGIAYAFHPHRDTWYSAPMCQLNWWMPVFPIEAGNAMAFYPQYFDRPVANNSEIYNYYDWNTRNRASAALHVKSDTREQPKPQQALEGPRLCYLPPPGGIILFAGAQLHETVPNATGVARYSIDFRTIDIGDAAMNRGAPNVDSRCTGTTMRDYLRASDLSPVPEDVILLHDDDTAGRGDVLRYRPALVAEAAVS</sequence>
<dbReference type="RefSeq" id="WP_170054690.1">
    <property type="nucleotide sequence ID" value="NZ_JABBKX010000004.1"/>
</dbReference>
<gene>
    <name evidence="1" type="ORF">GWK16_14590</name>
</gene>
<dbReference type="EMBL" id="JABBKX010000004">
    <property type="protein sequence ID" value="NMJ42473.1"/>
    <property type="molecule type" value="Genomic_DNA"/>
</dbReference>
<comment type="caution">
    <text evidence="1">The sequence shown here is derived from an EMBL/GenBank/DDBJ whole genome shotgun (WGS) entry which is preliminary data.</text>
</comment>
<keyword evidence="2" id="KW-1185">Reference proteome</keyword>
<dbReference type="SUPFAM" id="SSF51197">
    <property type="entry name" value="Clavaminate synthase-like"/>
    <property type="match status" value="1"/>
</dbReference>
<evidence type="ECO:0000313" key="1">
    <source>
        <dbReference type="EMBL" id="NMJ42473.1"/>
    </source>
</evidence>
<evidence type="ECO:0008006" key="3">
    <source>
        <dbReference type="Google" id="ProtNLM"/>
    </source>
</evidence>
<organism evidence="1 2">
    <name type="scientific">Neoroseomonas marina</name>
    <dbReference type="NCBI Taxonomy" id="1232220"/>
    <lineage>
        <taxon>Bacteria</taxon>
        <taxon>Pseudomonadati</taxon>
        <taxon>Pseudomonadota</taxon>
        <taxon>Alphaproteobacteria</taxon>
        <taxon>Acetobacterales</taxon>
        <taxon>Acetobacteraceae</taxon>
        <taxon>Neoroseomonas</taxon>
    </lineage>
</organism>
<name>A0A848EGC0_9PROT</name>